<dbReference type="PROSITE" id="PS50879">
    <property type="entry name" value="RNASE_H_1"/>
    <property type="match status" value="1"/>
</dbReference>
<keyword evidence="3" id="KW-1185">Reference proteome</keyword>
<dbReference type="EMBL" id="JACLAW010000004">
    <property type="protein sequence ID" value="MBC2665232.1"/>
    <property type="molecule type" value="Genomic_DNA"/>
</dbReference>
<dbReference type="GO" id="GO:0004523">
    <property type="term" value="F:RNA-DNA hybrid ribonuclease activity"/>
    <property type="evidence" value="ECO:0007669"/>
    <property type="project" value="InterPro"/>
</dbReference>
<name>A0A7X1KL65_9SPHN</name>
<protein>
    <submittedName>
        <fullName evidence="2">Reverse transcriptase-like protein</fullName>
    </submittedName>
</protein>
<keyword evidence="2" id="KW-0808">Transferase</keyword>
<dbReference type="SUPFAM" id="SSF53098">
    <property type="entry name" value="Ribonuclease H-like"/>
    <property type="match status" value="1"/>
</dbReference>
<reference evidence="2 3" key="1">
    <citation type="submission" date="2020-08" db="EMBL/GenBank/DDBJ databases">
        <title>The genome sequence of type strain Novosphingobium flavum NBRC 111647.</title>
        <authorList>
            <person name="Liu Y."/>
        </authorList>
    </citation>
    <scope>NUCLEOTIDE SEQUENCE [LARGE SCALE GENOMIC DNA]</scope>
    <source>
        <strain evidence="2 3">NBRC 111647</strain>
    </source>
</reference>
<keyword evidence="2" id="KW-0695">RNA-directed DNA polymerase</keyword>
<proteinExistence type="predicted"/>
<evidence type="ECO:0000313" key="2">
    <source>
        <dbReference type="EMBL" id="MBC2665232.1"/>
    </source>
</evidence>
<dbReference type="InterPro" id="IPR036397">
    <property type="entry name" value="RNaseH_sf"/>
</dbReference>
<dbReference type="RefSeq" id="WP_185663487.1">
    <property type="nucleotide sequence ID" value="NZ_JACLAW010000004.1"/>
</dbReference>
<feature type="domain" description="RNase H type-1" evidence="1">
    <location>
        <begin position="16"/>
        <end position="143"/>
    </location>
</feature>
<dbReference type="Gene3D" id="3.30.420.10">
    <property type="entry name" value="Ribonuclease H-like superfamily/Ribonuclease H"/>
    <property type="match status" value="1"/>
</dbReference>
<dbReference type="GO" id="GO:0003964">
    <property type="term" value="F:RNA-directed DNA polymerase activity"/>
    <property type="evidence" value="ECO:0007669"/>
    <property type="project" value="UniProtKB-KW"/>
</dbReference>
<gene>
    <name evidence="2" type="ORF">H7F51_06855</name>
</gene>
<dbReference type="AlphaFoldDB" id="A0A7X1KL65"/>
<evidence type="ECO:0000313" key="3">
    <source>
        <dbReference type="Proteomes" id="UP000566813"/>
    </source>
</evidence>
<evidence type="ECO:0000259" key="1">
    <source>
        <dbReference type="PROSITE" id="PS50879"/>
    </source>
</evidence>
<accession>A0A7X1KL65</accession>
<keyword evidence="2" id="KW-0548">Nucleotidyltransferase</keyword>
<dbReference type="Proteomes" id="UP000566813">
    <property type="component" value="Unassembled WGS sequence"/>
</dbReference>
<dbReference type="Pfam" id="PF13456">
    <property type="entry name" value="RVT_3"/>
    <property type="match status" value="1"/>
</dbReference>
<dbReference type="InterPro" id="IPR012337">
    <property type="entry name" value="RNaseH-like_sf"/>
</dbReference>
<dbReference type="InterPro" id="IPR002156">
    <property type="entry name" value="RNaseH_domain"/>
</dbReference>
<sequence>MSSGSPASPERSGAAASAPLKLWFDGACRPNPGAMSSAVAARGRVWLESGLGHGDNNDAEWLALLHALRVARELGASDIILLGDSALVVAQASGRAPCRGARFAAALAQFRADAQGFARLRLRHVGRAQNLAGIALERAFGRL</sequence>
<comment type="caution">
    <text evidence="2">The sequence shown here is derived from an EMBL/GenBank/DDBJ whole genome shotgun (WGS) entry which is preliminary data.</text>
</comment>
<organism evidence="2 3">
    <name type="scientific">Novosphingobium flavum</name>
    <dbReference type="NCBI Taxonomy" id="1778672"/>
    <lineage>
        <taxon>Bacteria</taxon>
        <taxon>Pseudomonadati</taxon>
        <taxon>Pseudomonadota</taxon>
        <taxon>Alphaproteobacteria</taxon>
        <taxon>Sphingomonadales</taxon>
        <taxon>Sphingomonadaceae</taxon>
        <taxon>Novosphingobium</taxon>
    </lineage>
</organism>
<dbReference type="GO" id="GO:0003676">
    <property type="term" value="F:nucleic acid binding"/>
    <property type="evidence" value="ECO:0007669"/>
    <property type="project" value="InterPro"/>
</dbReference>